<dbReference type="PANTHER" id="PTHR48125:SF10">
    <property type="entry name" value="OS12G0136300 PROTEIN"/>
    <property type="match status" value="1"/>
</dbReference>
<dbReference type="RefSeq" id="XP_052944509.1">
    <property type="nucleotide sequence ID" value="XM_053089713.1"/>
</dbReference>
<protein>
    <submittedName>
        <fullName evidence="2">Uncharacterized protein</fullName>
    </submittedName>
</protein>
<gene>
    <name evidence="2" type="ORF">MKK02DRAFT_37611</name>
</gene>
<evidence type="ECO:0000313" key="3">
    <source>
        <dbReference type="Proteomes" id="UP001164286"/>
    </source>
</evidence>
<evidence type="ECO:0000313" key="2">
    <source>
        <dbReference type="EMBL" id="KAI9634732.1"/>
    </source>
</evidence>
<dbReference type="PANTHER" id="PTHR48125">
    <property type="entry name" value="LP07818P1"/>
    <property type="match status" value="1"/>
</dbReference>
<reference evidence="2" key="1">
    <citation type="journal article" date="2022" name="G3 (Bethesda)">
        <title>High quality genome of the basidiomycete yeast Dioszegia hungarica PDD-24b-2 isolated from cloud water.</title>
        <authorList>
            <person name="Jarrige D."/>
            <person name="Haridas S."/>
            <person name="Bleykasten-Grosshans C."/>
            <person name="Joly M."/>
            <person name="Nadalig T."/>
            <person name="Sancelme M."/>
            <person name="Vuilleumier S."/>
            <person name="Grigoriev I.V."/>
            <person name="Amato P."/>
            <person name="Bringel F."/>
        </authorList>
    </citation>
    <scope>NUCLEOTIDE SEQUENCE</scope>
    <source>
        <strain evidence="2">PDD-24b-2</strain>
    </source>
</reference>
<proteinExistence type="predicted"/>
<comment type="caution">
    <text evidence="2">The sequence shown here is derived from an EMBL/GenBank/DDBJ whole genome shotgun (WGS) entry which is preliminary data.</text>
</comment>
<sequence length="706" mass="77466">MNADEEEADWGTPPPRTTPAPYSAADDPFSSEYVERAASTLELMEIDPHPAQSASNVSPSHSTVGLGMTVDGRLKAQASLNPSATSFHPTFASPLPAPPLNPSALTFRPLAPLPSGTSRSAKYARSPERPDGPPGQPPTARGISSFQPLDLDDGGWGHPIAGNPRAKADRVQPAYSAMAMEAARDRKRKRTEAEEGRDGEELVLDEGGNEVTLVHVDTSTFEQLQGWTMESWLDEATGDIVERYLGVSHTSISVGCSAPFMDEIDHDEYEKAVAKHFLRCGYIRRVSSIWAGRKPAVLADAEGSKATDKPAPKDPRRIVFLTFYDQVPARRAVGMTDDELVLDFGGLKVQLTTMWRAFEANVTWVLFDRAGVGAARALKNNNKKFADGSIRPDSSMPQAPLPPTAPFRQLPKEVVIRLLEDAQQPSISRARTLKPQLTDVGELRNLSGELLRHMPAQYQADNRLWMENHWRFPTAKYDPEGGPTINGARQRYEHARLPELNMRTFSNWEAARGLGFGDDTNPLSELYGAPTSGSNCARDAVGIDRLAATLTAPLLHELGGKAYLKRYIPTEAEMWNVRGGVSNAMALEEFRKSHPGQTWFPFYSADYTDDDRGKEAVMLKKGRYQQRFWAEEDKPSAPFRPRYATATPSPPAAPPPPLPPSSPSPPPHTSSPPPAESLAPLPFPSDYSITAGGSFEEDMLLYEMDE</sequence>
<feature type="region of interest" description="Disordered" evidence="1">
    <location>
        <begin position="1"/>
        <end position="29"/>
    </location>
</feature>
<evidence type="ECO:0000256" key="1">
    <source>
        <dbReference type="SAM" id="MobiDB-lite"/>
    </source>
</evidence>
<accession>A0AA38H6I8</accession>
<dbReference type="AlphaFoldDB" id="A0AA38H6I8"/>
<keyword evidence="3" id="KW-1185">Reference proteome</keyword>
<dbReference type="Proteomes" id="UP001164286">
    <property type="component" value="Unassembled WGS sequence"/>
</dbReference>
<name>A0AA38H6I8_9TREE</name>
<dbReference type="GeneID" id="77728918"/>
<feature type="compositionally biased region" description="Pro residues" evidence="1">
    <location>
        <begin position="648"/>
        <end position="675"/>
    </location>
</feature>
<feature type="region of interest" description="Disordered" evidence="1">
    <location>
        <begin position="635"/>
        <end position="690"/>
    </location>
</feature>
<feature type="compositionally biased region" description="Basic and acidic residues" evidence="1">
    <location>
        <begin position="191"/>
        <end position="200"/>
    </location>
</feature>
<feature type="region of interest" description="Disordered" evidence="1">
    <location>
        <begin position="80"/>
        <end position="200"/>
    </location>
</feature>
<dbReference type="EMBL" id="JAKWFO010000006">
    <property type="protein sequence ID" value="KAI9634732.1"/>
    <property type="molecule type" value="Genomic_DNA"/>
</dbReference>
<organism evidence="2 3">
    <name type="scientific">Dioszegia hungarica</name>
    <dbReference type="NCBI Taxonomy" id="4972"/>
    <lineage>
        <taxon>Eukaryota</taxon>
        <taxon>Fungi</taxon>
        <taxon>Dikarya</taxon>
        <taxon>Basidiomycota</taxon>
        <taxon>Agaricomycotina</taxon>
        <taxon>Tremellomycetes</taxon>
        <taxon>Tremellales</taxon>
        <taxon>Bulleribasidiaceae</taxon>
        <taxon>Dioszegia</taxon>
    </lineage>
</organism>